<dbReference type="Pfam" id="PF12907">
    <property type="entry name" value="zf-met2"/>
    <property type="match status" value="1"/>
</dbReference>
<dbReference type="InterPro" id="IPR039713">
    <property type="entry name" value="At2g23090-like"/>
</dbReference>
<reference evidence="3 4" key="1">
    <citation type="submission" date="2013-07" db="EMBL/GenBank/DDBJ databases">
        <title>The Genome Sequence of Cryptococcus heveanensis BCC8398.</title>
        <authorList>
            <consortium name="The Broad Institute Genome Sequencing Platform"/>
            <person name="Cuomo C."/>
            <person name="Litvintseva A."/>
            <person name="Chen Y."/>
            <person name="Heitman J."/>
            <person name="Sun S."/>
            <person name="Springer D."/>
            <person name="Dromer F."/>
            <person name="Young S.K."/>
            <person name="Zeng Q."/>
            <person name="Gargeya S."/>
            <person name="Fitzgerald M."/>
            <person name="Abouelleil A."/>
            <person name="Alvarado L."/>
            <person name="Berlin A.M."/>
            <person name="Chapman S.B."/>
            <person name="Dewar J."/>
            <person name="Goldberg J."/>
            <person name="Griggs A."/>
            <person name="Gujja S."/>
            <person name="Hansen M."/>
            <person name="Howarth C."/>
            <person name="Imamovic A."/>
            <person name="Larimer J."/>
            <person name="McCowan C."/>
            <person name="Murphy C."/>
            <person name="Pearson M."/>
            <person name="Priest M."/>
            <person name="Roberts A."/>
            <person name="Saif S."/>
            <person name="Shea T."/>
            <person name="Sykes S."/>
            <person name="Wortman J."/>
            <person name="Nusbaum C."/>
            <person name="Birren B."/>
        </authorList>
    </citation>
    <scope>NUCLEOTIDE SEQUENCE [LARGE SCALE GENOMIC DNA]</scope>
    <source>
        <strain evidence="3 4">BCC8398</strain>
    </source>
</reference>
<gene>
    <name evidence="3" type="ORF">I316_01846</name>
</gene>
<accession>A0A1B9GZZ5</accession>
<dbReference type="SUPFAM" id="SSF118359">
    <property type="entry name" value="Expressed protein At2g23090/F21P24.15"/>
    <property type="match status" value="1"/>
</dbReference>
<organism evidence="3 4">
    <name type="scientific">Kwoniella heveanensis BCC8398</name>
    <dbReference type="NCBI Taxonomy" id="1296120"/>
    <lineage>
        <taxon>Eukaryota</taxon>
        <taxon>Fungi</taxon>
        <taxon>Dikarya</taxon>
        <taxon>Basidiomycota</taxon>
        <taxon>Agaricomycotina</taxon>
        <taxon>Tremellomycetes</taxon>
        <taxon>Tremellales</taxon>
        <taxon>Cryptococcaceae</taxon>
        <taxon>Kwoniella</taxon>
    </lineage>
</organism>
<dbReference type="OrthoDB" id="370932at2759"/>
<dbReference type="EMBL" id="KI669495">
    <property type="protein sequence ID" value="OCF36595.1"/>
    <property type="molecule type" value="Genomic_DNA"/>
</dbReference>
<keyword evidence="4" id="KW-1185">Reference proteome</keyword>
<dbReference type="AlphaFoldDB" id="A0A1B9GZZ5"/>
<evidence type="ECO:0000259" key="2">
    <source>
        <dbReference type="Pfam" id="PF12907"/>
    </source>
</evidence>
<dbReference type="InterPro" id="IPR026939">
    <property type="entry name" value="ZNF706/At2g23090_sf"/>
</dbReference>
<dbReference type="PANTHER" id="PTHR33788">
    <property type="entry name" value="OS07G0114300 PROTEIN"/>
    <property type="match status" value="1"/>
</dbReference>
<feature type="region of interest" description="Disordered" evidence="1">
    <location>
        <begin position="1"/>
        <end position="28"/>
    </location>
</feature>
<reference evidence="4" key="2">
    <citation type="submission" date="2013-12" db="EMBL/GenBank/DDBJ databases">
        <title>Evolution of pathogenesis and genome organization in the Tremellales.</title>
        <authorList>
            <person name="Cuomo C."/>
            <person name="Litvintseva A."/>
            <person name="Heitman J."/>
            <person name="Chen Y."/>
            <person name="Sun S."/>
            <person name="Springer D."/>
            <person name="Dromer F."/>
            <person name="Young S."/>
            <person name="Zeng Q."/>
            <person name="Chapman S."/>
            <person name="Gujja S."/>
            <person name="Saif S."/>
            <person name="Birren B."/>
        </authorList>
    </citation>
    <scope>NUCLEOTIDE SEQUENCE [LARGE SCALE GENOMIC DNA]</scope>
    <source>
        <strain evidence="4">BCC8398</strain>
    </source>
</reference>
<evidence type="ECO:0000256" key="1">
    <source>
        <dbReference type="SAM" id="MobiDB-lite"/>
    </source>
</evidence>
<name>A0A1B9GZZ5_9TREE</name>
<proteinExistence type="predicted"/>
<evidence type="ECO:0000313" key="3">
    <source>
        <dbReference type="EMBL" id="OCF36595.1"/>
    </source>
</evidence>
<dbReference type="Gene3D" id="4.10.1050.10">
    <property type="entry name" value="At2g23090-like"/>
    <property type="match status" value="1"/>
</dbReference>
<dbReference type="PANTHER" id="PTHR33788:SF1">
    <property type="entry name" value="ZINC-BINDING PROTEIN"/>
    <property type="match status" value="1"/>
</dbReference>
<dbReference type="InterPro" id="IPR039438">
    <property type="entry name" value="At2g23090-like_Znf"/>
</dbReference>
<dbReference type="Proteomes" id="UP000092666">
    <property type="component" value="Unassembled WGS sequence"/>
</dbReference>
<protein>
    <recommendedName>
        <fullName evidence="2">At2g23090-like zinc-binding domain-containing protein</fullName>
    </recommendedName>
</protein>
<feature type="domain" description="At2g23090-like zinc-binding" evidence="2">
    <location>
        <begin position="37"/>
        <end position="73"/>
    </location>
</feature>
<evidence type="ECO:0000313" key="4">
    <source>
        <dbReference type="Proteomes" id="UP000092666"/>
    </source>
</evidence>
<sequence length="78" mass="8290">MGNGAKAAHKREKNTGKPAAKGEASQLKSNLAAQSIQCDTCKATFQGTSKQPLLQQHVDARHPKSNLATCFPKFVPTA</sequence>